<dbReference type="InterPro" id="IPR016032">
    <property type="entry name" value="Sig_transdc_resp-reg_C-effctor"/>
</dbReference>
<keyword evidence="11" id="KW-1185">Reference proteome</keyword>
<evidence type="ECO:0000256" key="2">
    <source>
        <dbReference type="ARBA" id="ARBA00023012"/>
    </source>
</evidence>
<dbReference type="EMBL" id="MIFZ01000067">
    <property type="protein sequence ID" value="OSY53651.1"/>
    <property type="molecule type" value="Genomic_DNA"/>
</dbReference>
<dbReference type="Pfam" id="PF00486">
    <property type="entry name" value="Trans_reg_C"/>
    <property type="match status" value="1"/>
</dbReference>
<evidence type="ECO:0000259" key="6">
    <source>
        <dbReference type="PROSITE" id="PS51755"/>
    </source>
</evidence>
<dbReference type="InterPro" id="IPR058852">
    <property type="entry name" value="HTH_77"/>
</dbReference>
<dbReference type="Pfam" id="PF25872">
    <property type="entry name" value="HTH_77"/>
    <property type="match status" value="1"/>
</dbReference>
<reference evidence="7 11" key="1">
    <citation type="submission" date="2013-05" db="EMBL/GenBank/DDBJ databases">
        <title>Genome Sequence of Streptomyces fradiae.</title>
        <authorList>
            <person name="Kirby R."/>
        </authorList>
    </citation>
    <scope>NUCLEOTIDE SEQUENCE [LARGE SCALE GENOMIC DNA]</scope>
    <source>
        <strain evidence="7 11">ATCC 10745</strain>
    </source>
</reference>
<feature type="domain" description="OmpR/PhoB-type" evidence="6">
    <location>
        <begin position="1"/>
        <end position="100"/>
    </location>
</feature>
<dbReference type="GO" id="GO:0000160">
    <property type="term" value="P:phosphorelay signal transduction system"/>
    <property type="evidence" value="ECO:0007669"/>
    <property type="project" value="UniProtKB-KW"/>
</dbReference>
<evidence type="ECO:0000256" key="4">
    <source>
        <dbReference type="PROSITE-ProRule" id="PRU01091"/>
    </source>
</evidence>
<dbReference type="InterPro" id="IPR005158">
    <property type="entry name" value="BTAD"/>
</dbReference>
<dbReference type="AlphaFoldDB" id="A0A1Y2P2I7"/>
<dbReference type="InterPro" id="IPR036388">
    <property type="entry name" value="WH-like_DNA-bd_sf"/>
</dbReference>
<dbReference type="GO" id="GO:0003677">
    <property type="term" value="F:DNA binding"/>
    <property type="evidence" value="ECO:0007669"/>
    <property type="project" value="UniProtKB-UniRule"/>
</dbReference>
<evidence type="ECO:0000313" key="11">
    <source>
        <dbReference type="Proteomes" id="UP000731519"/>
    </source>
</evidence>
<dbReference type="GO" id="GO:0006355">
    <property type="term" value="P:regulation of DNA-templated transcription"/>
    <property type="evidence" value="ECO:0007669"/>
    <property type="project" value="InterPro"/>
</dbReference>
<dbReference type="Pfam" id="PF03704">
    <property type="entry name" value="BTAD"/>
    <property type="match status" value="1"/>
</dbReference>
<feature type="region of interest" description="Disordered" evidence="5">
    <location>
        <begin position="332"/>
        <end position="351"/>
    </location>
</feature>
<dbReference type="SUPFAM" id="SSF52540">
    <property type="entry name" value="P-loop containing nucleoside triphosphate hydrolases"/>
    <property type="match status" value="1"/>
</dbReference>
<dbReference type="CDD" id="cd00383">
    <property type="entry name" value="trans_reg_C"/>
    <property type="match status" value="1"/>
</dbReference>
<dbReference type="Proteomes" id="UP000731519">
    <property type="component" value="Unassembled WGS sequence"/>
</dbReference>
<evidence type="ECO:0000313" key="9">
    <source>
        <dbReference type="EMBL" id="OSY53651.1"/>
    </source>
</evidence>
<dbReference type="PANTHER" id="PTHR47691:SF3">
    <property type="entry name" value="HTH-TYPE TRANSCRIPTIONAL REGULATOR RV0890C-RELATED"/>
    <property type="match status" value="1"/>
</dbReference>
<dbReference type="SUPFAM" id="SSF48452">
    <property type="entry name" value="TPR-like"/>
    <property type="match status" value="1"/>
</dbReference>
<keyword evidence="3 4" id="KW-0238">DNA-binding</keyword>
<proteinExistence type="inferred from homology"/>
<dbReference type="PROSITE" id="PS51755">
    <property type="entry name" value="OMPR_PHOB"/>
    <property type="match status" value="1"/>
</dbReference>
<evidence type="ECO:0000313" key="8">
    <source>
        <dbReference type="EMBL" id="KAF0650557.1"/>
    </source>
</evidence>
<name>A0A1Y2P2I7_STRFR</name>
<dbReference type="Gene3D" id="3.40.50.300">
    <property type="entry name" value="P-loop containing nucleotide triphosphate hydrolases"/>
    <property type="match status" value="1"/>
</dbReference>
<dbReference type="SMART" id="SM01043">
    <property type="entry name" value="BTAD"/>
    <property type="match status" value="1"/>
</dbReference>
<feature type="DNA-binding region" description="OmpR/PhoB-type" evidence="4">
    <location>
        <begin position="1"/>
        <end position="100"/>
    </location>
</feature>
<comment type="caution">
    <text evidence="9">The sequence shown here is derived from an EMBL/GenBank/DDBJ whole genome shotgun (WGS) entry which is preliminary data.</text>
</comment>
<dbReference type="Proteomes" id="UP000194318">
    <property type="component" value="Unassembled WGS sequence"/>
</dbReference>
<dbReference type="Gene3D" id="1.25.40.10">
    <property type="entry name" value="Tetratricopeptide repeat domain"/>
    <property type="match status" value="2"/>
</dbReference>
<dbReference type="InterPro" id="IPR011990">
    <property type="entry name" value="TPR-like_helical_dom_sf"/>
</dbReference>
<evidence type="ECO:0000313" key="7">
    <source>
        <dbReference type="EMBL" id="KAF0647658.1"/>
    </source>
</evidence>
<dbReference type="CDD" id="cd15831">
    <property type="entry name" value="BTAD"/>
    <property type="match status" value="1"/>
</dbReference>
<evidence type="ECO:0000256" key="1">
    <source>
        <dbReference type="ARBA" id="ARBA00005820"/>
    </source>
</evidence>
<dbReference type="GeneID" id="91407085"/>
<dbReference type="EMBL" id="ASYR01000008">
    <property type="protein sequence ID" value="KAF0650557.1"/>
    <property type="molecule type" value="Genomic_DNA"/>
</dbReference>
<comment type="similarity">
    <text evidence="1">Belongs to the AfsR/DnrI/RedD regulatory family.</text>
</comment>
<sequence length="1118" mass="114162">MAEDLRIGVLGPMTAVVGGRQVPLGGPRQRAVLAVLVAARGRPVTQEALIARAWDGRNPPSPATLHSYVAALRKALEPGRAAGRAARVLVREHAGYALRIDPRGVDAERFTALAARGGELLRAGDAERAAAALDEALALWRGRAYADFAGASFAAPESARLHGLRRSAQEDLFAAELARGRHAAVVGDLEKHAAEEPLGERGWELLALALYRAGRQGDALAALRRARRVLAEELGVDPGPSLRRLEAAVLAQDAALAAPVPSAGGVGGGVVYAGAAPGTAREGGDGAPADPGHGGTALEGTVLEGTALEGTALEGTGRGGPGRGVVPYEPVPRPADPYPAAPHGDGIPHGDGVPRGDDPAGGAVAAGVPRGRNLPFPLTGLVGREDEKRQVAALLAEHRLVTLTGPGGIGKTRLMLDVAHARADGDGPWLVELADLEDPDPRLVAVSVADALGIRDGASAARVAEVLGDRGTLLVLDNCEHVREAAAGLAAELLARCGGLRVLVTSREPLGLTGEAVYEVPPLTAGAGAELFLSRARAVTPGWAPGEGEARAAERICAELDGLPLAIELAAAQCRVLSLEQISRALDDRFAVLVGGPGTGPVRHRALRAAVEWSHRLLTGPERAAFHRLGVFAGSFDLDAATAVCGGPVLAELAALVRKSLLTAETGTSPRRYRMLETLKQYVRRQADPAELAAAQAAHRAWVLTRASTAARLMEGPHAARATERTDRDQPEIRQAFTSALLARDGAYALRLGGALMRFWYRSGHVAEGLGWLGAALELTPDGEPGPRARALIATSALHYLKGDFATAARAASDAARHARDAGDTVIEAQGLAYRALFEGLSGTPGTARRAEAAVELARVSGERWLEAEALMVLGMLLRADGQGERAREVLTHSITLAVACGHRFVQASSSWLVMKSDLDLGRAGRALDTGLVTLRALEDDQDVTGWLVIAHTTAAALARCGRPGEGAVLLGAVEERGRRVGFSPALMDPADGPLQSALVRAALPPRELERCLAEGGRMTPAEVTGLLAAVAAARGDRAEAAVGGGLGAAGAGGGDGVAAVGSGAGAAVAGSGTGAVAGGGAPGAVAADGGPGAVAVGSGADAVAVTGGRGSAAFRGE</sequence>
<keyword evidence="2" id="KW-0902">Two-component regulatory system</keyword>
<dbReference type="SUPFAM" id="SSF46894">
    <property type="entry name" value="C-terminal effector domain of the bipartite response regulators"/>
    <property type="match status" value="1"/>
</dbReference>
<dbReference type="InterPro" id="IPR001867">
    <property type="entry name" value="OmpR/PhoB-type_DNA-bd"/>
</dbReference>
<gene>
    <name evidence="9" type="ORF">BG846_00678</name>
    <name evidence="8" type="ORF">K701_08260</name>
    <name evidence="7" type="ORF">K701_22120</name>
</gene>
<organism evidence="9 10">
    <name type="scientific">Streptomyces fradiae ATCC 10745 = DSM 40063</name>
    <dbReference type="NCBI Taxonomy" id="1319510"/>
    <lineage>
        <taxon>Bacteria</taxon>
        <taxon>Bacillati</taxon>
        <taxon>Actinomycetota</taxon>
        <taxon>Actinomycetes</taxon>
        <taxon>Kitasatosporales</taxon>
        <taxon>Streptomycetaceae</taxon>
        <taxon>Streptomyces</taxon>
    </lineage>
</organism>
<dbReference type="InterPro" id="IPR027417">
    <property type="entry name" value="P-loop_NTPase"/>
</dbReference>
<protein>
    <submittedName>
        <fullName evidence="9">Putative HTH-type transcriptional regulator</fullName>
    </submittedName>
</protein>
<accession>A0A1Y2P2I7</accession>
<reference evidence="9 10" key="2">
    <citation type="submission" date="2016-09" db="EMBL/GenBank/DDBJ databases">
        <title>Streptomyces fradiae DSM40063, a candidate organism with high potential of specific P450 cytochromes.</title>
        <authorList>
            <person name="Grumaz C."/>
            <person name="Vainshtein Y."/>
            <person name="Kirstahler P."/>
            <person name="Sohn K."/>
        </authorList>
    </citation>
    <scope>NUCLEOTIDE SEQUENCE [LARGE SCALE GENOMIC DNA]</scope>
    <source>
        <strain evidence="9 10">DSM 40063</strain>
    </source>
</reference>
<dbReference type="EMBL" id="ASYR01000033">
    <property type="protein sequence ID" value="KAF0647658.1"/>
    <property type="molecule type" value="Genomic_DNA"/>
</dbReference>
<dbReference type="PRINTS" id="PR00364">
    <property type="entry name" value="DISEASERSIST"/>
</dbReference>
<dbReference type="SMART" id="SM00862">
    <property type="entry name" value="Trans_reg_C"/>
    <property type="match status" value="1"/>
</dbReference>
<dbReference type="PANTHER" id="PTHR47691">
    <property type="entry name" value="REGULATOR-RELATED"/>
    <property type="match status" value="1"/>
</dbReference>
<evidence type="ECO:0000256" key="5">
    <source>
        <dbReference type="SAM" id="MobiDB-lite"/>
    </source>
</evidence>
<dbReference type="RefSeq" id="WP_051840081.1">
    <property type="nucleotide sequence ID" value="NZ_ASYR01000008.1"/>
</dbReference>
<dbReference type="Gene3D" id="1.10.10.10">
    <property type="entry name" value="Winged helix-like DNA-binding domain superfamily/Winged helix DNA-binding domain"/>
    <property type="match status" value="1"/>
</dbReference>
<evidence type="ECO:0000256" key="3">
    <source>
        <dbReference type="ARBA" id="ARBA00023125"/>
    </source>
</evidence>
<evidence type="ECO:0000313" key="10">
    <source>
        <dbReference type="Proteomes" id="UP000194318"/>
    </source>
</evidence>